<evidence type="ECO:0008006" key="12">
    <source>
        <dbReference type="Google" id="ProtNLM"/>
    </source>
</evidence>
<evidence type="ECO:0000313" key="11">
    <source>
        <dbReference type="EMBL" id="KKO11802.1"/>
    </source>
</evidence>
<dbReference type="PANTHER" id="PTHR30069:SF29">
    <property type="entry name" value="HEMOGLOBIN AND HEMOGLOBIN-HAPTOGLOBIN-BINDING PROTEIN 1-RELATED"/>
    <property type="match status" value="1"/>
</dbReference>
<evidence type="ECO:0000256" key="5">
    <source>
        <dbReference type="ARBA" id="ARBA00023077"/>
    </source>
</evidence>
<protein>
    <recommendedName>
        <fullName evidence="12">TonB-dependent receptor plug domain-containing protein</fullName>
    </recommendedName>
</protein>
<dbReference type="Gene3D" id="2.40.170.20">
    <property type="entry name" value="TonB-dependent receptor, beta-barrel domain"/>
    <property type="match status" value="1"/>
</dbReference>
<evidence type="ECO:0000256" key="1">
    <source>
        <dbReference type="ARBA" id="ARBA00004571"/>
    </source>
</evidence>
<dbReference type="Gene3D" id="2.170.130.10">
    <property type="entry name" value="TonB-dependent receptor, plug domain"/>
    <property type="match status" value="1"/>
</dbReference>
<dbReference type="PROSITE" id="PS51318">
    <property type="entry name" value="TAT"/>
    <property type="match status" value="1"/>
</dbReference>
<name>A0A0F9YHR7_9ZZZZ</name>
<gene>
    <name evidence="11" type="ORF">LCGC14_0013060</name>
</gene>
<dbReference type="InterPro" id="IPR036942">
    <property type="entry name" value="Beta-barrel_TonB_sf"/>
</dbReference>
<organism evidence="11">
    <name type="scientific">marine sediment metagenome</name>
    <dbReference type="NCBI Taxonomy" id="412755"/>
    <lineage>
        <taxon>unclassified sequences</taxon>
        <taxon>metagenomes</taxon>
        <taxon>ecological metagenomes</taxon>
    </lineage>
</organism>
<dbReference type="InterPro" id="IPR000531">
    <property type="entry name" value="Beta-barrel_TonB"/>
</dbReference>
<evidence type="ECO:0000256" key="6">
    <source>
        <dbReference type="ARBA" id="ARBA00023136"/>
    </source>
</evidence>
<evidence type="ECO:0000256" key="8">
    <source>
        <dbReference type="ARBA" id="ARBA00023237"/>
    </source>
</evidence>
<dbReference type="CDD" id="cd01347">
    <property type="entry name" value="ligand_gated_channel"/>
    <property type="match status" value="1"/>
</dbReference>
<evidence type="ECO:0000259" key="9">
    <source>
        <dbReference type="Pfam" id="PF00593"/>
    </source>
</evidence>
<evidence type="ECO:0000256" key="3">
    <source>
        <dbReference type="ARBA" id="ARBA00022692"/>
    </source>
</evidence>
<dbReference type="PANTHER" id="PTHR30069">
    <property type="entry name" value="TONB-DEPENDENT OUTER MEMBRANE RECEPTOR"/>
    <property type="match status" value="1"/>
</dbReference>
<comment type="subcellular location">
    <subcellularLocation>
        <location evidence="1">Cell outer membrane</location>
        <topology evidence="1">Multi-pass membrane protein</topology>
    </subcellularLocation>
</comment>
<dbReference type="PROSITE" id="PS52016">
    <property type="entry name" value="TONB_DEPENDENT_REC_3"/>
    <property type="match status" value="1"/>
</dbReference>
<dbReference type="GO" id="GO:0044718">
    <property type="term" value="P:siderophore transmembrane transport"/>
    <property type="evidence" value="ECO:0007669"/>
    <property type="project" value="TreeGrafter"/>
</dbReference>
<proteinExistence type="predicted"/>
<keyword evidence="7" id="KW-0675">Receptor</keyword>
<dbReference type="GO" id="GO:0015344">
    <property type="term" value="F:siderophore uptake transmembrane transporter activity"/>
    <property type="evidence" value="ECO:0007669"/>
    <property type="project" value="TreeGrafter"/>
</dbReference>
<keyword evidence="2" id="KW-0813">Transport</keyword>
<keyword evidence="5" id="KW-0798">TonB box</keyword>
<dbReference type="InterPro" id="IPR037066">
    <property type="entry name" value="Plug_dom_sf"/>
</dbReference>
<comment type="caution">
    <text evidence="11">The sequence shown here is derived from an EMBL/GenBank/DDBJ whole genome shotgun (WGS) entry which is preliminary data.</text>
</comment>
<feature type="domain" description="TonB-dependent receptor plug" evidence="10">
    <location>
        <begin position="53"/>
        <end position="160"/>
    </location>
</feature>
<dbReference type="InterPro" id="IPR039426">
    <property type="entry name" value="TonB-dep_rcpt-like"/>
</dbReference>
<sequence length="677" mass="74700">MENGITARRTVLAMALGLAPGLALQTPLAAAQSVEEITVRGHSIEDTVPQDLRNYGSRLEIITAEQLERQSFTDVSQALQMLVPGLHIAPKNGPFDYFDASLQGSRAQEILWLIDGVRITNRLYNGTSPLDTIPSHMIERIEVLKGGQGIFYGTQAVSGVINIVTKSFTRSSDSAVGVGAHSNGGGNINGYHRSSVGDHQFVAYASRDQARGYQPFSDADAQPSATQRRRGYEVNVLGLKYGWAINQDTRLSLQYQHGESELDFSRPFRNAETVNDRIEDIVTAKVDLNVGDNVSLYVKGYFHSWDTRYTRVHNELDDSGQMTGGLQVLNDGSYWGYDDYGLTAVAKFNDGNGLEYIAGLDHQSFSGEDDVWRIADQREKVNAAFLQLRTTEQLLENTSIAVGVRSNRPSNVQNSTVWNLSARHQLSDALYLTTNLGTSFRLPDAEQLFLNELYDADNNGIPDDGWFAVGNPDLKPEKSRNINVGIGGVFGDLQYELISFNRKITDYIDSYVPIVISGVTGESFVNSDDTVRVRGAELIAAMLLSEDWHGNVSFTHTRARLNNAGGQLTSIPDREAKLSLNYEPSGAAWGMTLAANYVGDINERQASTAGNYTAMDISGFYHFGAGDKHRLTLKLENITDEQYVTRVDRATRDTGGTYLYGNLGMHRTAHVGYTYQF</sequence>
<keyword evidence="3" id="KW-0812">Transmembrane</keyword>
<evidence type="ECO:0000259" key="10">
    <source>
        <dbReference type="Pfam" id="PF07715"/>
    </source>
</evidence>
<keyword evidence="6" id="KW-0472">Membrane</keyword>
<feature type="domain" description="TonB-dependent receptor-like beta-barrel" evidence="9">
    <location>
        <begin position="212"/>
        <end position="638"/>
    </location>
</feature>
<dbReference type="GO" id="GO:0009279">
    <property type="term" value="C:cell outer membrane"/>
    <property type="evidence" value="ECO:0007669"/>
    <property type="project" value="UniProtKB-SubCell"/>
</dbReference>
<dbReference type="Pfam" id="PF00593">
    <property type="entry name" value="TonB_dep_Rec_b-barrel"/>
    <property type="match status" value="1"/>
</dbReference>
<keyword evidence="8" id="KW-0998">Cell outer membrane</keyword>
<evidence type="ECO:0000256" key="4">
    <source>
        <dbReference type="ARBA" id="ARBA00022729"/>
    </source>
</evidence>
<dbReference type="AlphaFoldDB" id="A0A0F9YHR7"/>
<dbReference type="Pfam" id="PF07715">
    <property type="entry name" value="Plug"/>
    <property type="match status" value="1"/>
</dbReference>
<evidence type="ECO:0000256" key="7">
    <source>
        <dbReference type="ARBA" id="ARBA00023170"/>
    </source>
</evidence>
<dbReference type="InterPro" id="IPR006311">
    <property type="entry name" value="TAT_signal"/>
</dbReference>
<keyword evidence="4" id="KW-0732">Signal</keyword>
<dbReference type="EMBL" id="LAZR01000002">
    <property type="protein sequence ID" value="KKO11802.1"/>
    <property type="molecule type" value="Genomic_DNA"/>
</dbReference>
<reference evidence="11" key="1">
    <citation type="journal article" date="2015" name="Nature">
        <title>Complex archaea that bridge the gap between prokaryotes and eukaryotes.</title>
        <authorList>
            <person name="Spang A."/>
            <person name="Saw J.H."/>
            <person name="Jorgensen S.L."/>
            <person name="Zaremba-Niedzwiedzka K."/>
            <person name="Martijn J."/>
            <person name="Lind A.E."/>
            <person name="van Eijk R."/>
            <person name="Schleper C."/>
            <person name="Guy L."/>
            <person name="Ettema T.J."/>
        </authorList>
    </citation>
    <scope>NUCLEOTIDE SEQUENCE</scope>
</reference>
<dbReference type="SUPFAM" id="SSF56935">
    <property type="entry name" value="Porins"/>
    <property type="match status" value="1"/>
</dbReference>
<accession>A0A0F9YHR7</accession>
<evidence type="ECO:0000256" key="2">
    <source>
        <dbReference type="ARBA" id="ARBA00022448"/>
    </source>
</evidence>
<dbReference type="InterPro" id="IPR012910">
    <property type="entry name" value="Plug_dom"/>
</dbReference>